<accession>A0A3B1B8B2</accession>
<dbReference type="PANTHER" id="PTHR36699:SF1">
    <property type="entry name" value="L,D-TRANSPEPTIDASE YAFK-RELATED"/>
    <property type="match status" value="1"/>
</dbReference>
<dbReference type="SUPFAM" id="SSF48452">
    <property type="entry name" value="TPR-like"/>
    <property type="match status" value="1"/>
</dbReference>
<evidence type="ECO:0000256" key="1">
    <source>
        <dbReference type="ARBA" id="ARBA00004752"/>
    </source>
</evidence>
<dbReference type="InterPro" id="IPR038063">
    <property type="entry name" value="Transpep_catalytic_dom"/>
</dbReference>
<evidence type="ECO:0000256" key="4">
    <source>
        <dbReference type="ARBA" id="ARBA00022984"/>
    </source>
</evidence>
<dbReference type="InterPro" id="IPR011990">
    <property type="entry name" value="TPR-like_helical_dom_sf"/>
</dbReference>
<dbReference type="EMBL" id="UOFS01000048">
    <property type="protein sequence ID" value="VAX01277.1"/>
    <property type="molecule type" value="Genomic_DNA"/>
</dbReference>
<dbReference type="InterPro" id="IPR032710">
    <property type="entry name" value="NTF2-like_dom_sf"/>
</dbReference>
<organism evidence="7">
    <name type="scientific">hydrothermal vent metagenome</name>
    <dbReference type="NCBI Taxonomy" id="652676"/>
    <lineage>
        <taxon>unclassified sequences</taxon>
        <taxon>metagenomes</taxon>
        <taxon>ecological metagenomes</taxon>
    </lineage>
</organism>
<dbReference type="CDD" id="cd16913">
    <property type="entry name" value="YkuD_like"/>
    <property type="match status" value="1"/>
</dbReference>
<keyword evidence="3" id="KW-0133">Cell shape</keyword>
<feature type="domain" description="L,D-TPase catalytic" evidence="6">
    <location>
        <begin position="172"/>
        <end position="309"/>
    </location>
</feature>
<dbReference type="PANTHER" id="PTHR36699">
    <property type="entry name" value="LD-TRANSPEPTIDASE"/>
    <property type="match status" value="1"/>
</dbReference>
<evidence type="ECO:0000256" key="5">
    <source>
        <dbReference type="ARBA" id="ARBA00023316"/>
    </source>
</evidence>
<dbReference type="Pfam" id="PF03734">
    <property type="entry name" value="YkuD"/>
    <property type="match status" value="1"/>
</dbReference>
<sequence>MKMSKYLIASFFYIIFSATLQAADEKHSETLIAFGVQQALIPQSQFNNNLIKELNLKINDFPKDSEANLLKVLFEIERGDFQKALGDVNKLIKQSPNFHLAYLIRGDILLAHAQMINGVGSNSYLKTLNTEQQKKIKQFQNETKYRLRSYLEKIVDKRIPKQLLQLSASTKTAIVIDKSSHRLYVYKRQNNNLPPKLVDDFYISTGKKQGDKFKKGDLRTPEGVYFITSWIPDAKLPEKYGIGAFPVNYPNELDIKLGKTGYGIWLHGMQRTFFSRPPLDSEGCVVLSNNDLKKIQHLLVPGTTPVVITENIDWISEKNWFNLQRDVIASINKWREDWQSMNIEKYLSHYSSDFFTSSHNVKSWKIRKRNIAKYKTYQKITLSDVSLFLYPSNKKKKNDIVVVRLKQDYKSNNFSSDMEKRLYLQKEANNQWRILYEGK</sequence>
<dbReference type="Pfam" id="PF24125">
    <property type="entry name" value="Cds6_C"/>
    <property type="match status" value="1"/>
</dbReference>
<dbReference type="SUPFAM" id="SSF141523">
    <property type="entry name" value="L,D-transpeptidase catalytic domain-like"/>
    <property type="match status" value="1"/>
</dbReference>
<dbReference type="GO" id="GO:0071555">
    <property type="term" value="P:cell wall organization"/>
    <property type="evidence" value="ECO:0007669"/>
    <property type="project" value="UniProtKB-KW"/>
</dbReference>
<evidence type="ECO:0000259" key="6">
    <source>
        <dbReference type="PROSITE" id="PS52029"/>
    </source>
</evidence>
<comment type="pathway">
    <text evidence="1">Cell wall biogenesis; peptidoglycan biosynthesis.</text>
</comment>
<dbReference type="PROSITE" id="PS52029">
    <property type="entry name" value="LD_TPASE"/>
    <property type="match status" value="1"/>
</dbReference>
<dbReference type="InterPro" id="IPR056203">
    <property type="entry name" value="Cds6_C"/>
</dbReference>
<dbReference type="Gene3D" id="2.40.440.10">
    <property type="entry name" value="L,D-transpeptidase catalytic domain-like"/>
    <property type="match status" value="1"/>
</dbReference>
<dbReference type="AlphaFoldDB" id="A0A3B1B8B2"/>
<gene>
    <name evidence="7" type="ORF">MNBD_GAMMA22-3111</name>
</gene>
<evidence type="ECO:0000256" key="2">
    <source>
        <dbReference type="ARBA" id="ARBA00022679"/>
    </source>
</evidence>
<dbReference type="GO" id="GO:0008360">
    <property type="term" value="P:regulation of cell shape"/>
    <property type="evidence" value="ECO:0007669"/>
    <property type="project" value="UniProtKB-KW"/>
</dbReference>
<protein>
    <submittedName>
        <fullName evidence="7">ErfK/YbiS/YcfS/YnhG family protein</fullName>
    </submittedName>
</protein>
<proteinExistence type="predicted"/>
<evidence type="ECO:0000313" key="7">
    <source>
        <dbReference type="EMBL" id="VAX01277.1"/>
    </source>
</evidence>
<reference evidence="7" key="1">
    <citation type="submission" date="2018-06" db="EMBL/GenBank/DDBJ databases">
        <authorList>
            <person name="Zhirakovskaya E."/>
        </authorList>
    </citation>
    <scope>NUCLEOTIDE SEQUENCE</scope>
</reference>
<name>A0A3B1B8B2_9ZZZZ</name>
<dbReference type="GO" id="GO:0009252">
    <property type="term" value="P:peptidoglycan biosynthetic process"/>
    <property type="evidence" value="ECO:0007669"/>
    <property type="project" value="UniProtKB-UniPathway"/>
</dbReference>
<keyword evidence="2" id="KW-0808">Transferase</keyword>
<keyword evidence="5" id="KW-0961">Cell wall biogenesis/degradation</keyword>
<dbReference type="SUPFAM" id="SSF54427">
    <property type="entry name" value="NTF2-like"/>
    <property type="match status" value="1"/>
</dbReference>
<dbReference type="GO" id="GO:0016740">
    <property type="term" value="F:transferase activity"/>
    <property type="evidence" value="ECO:0007669"/>
    <property type="project" value="UniProtKB-KW"/>
</dbReference>
<dbReference type="UniPathway" id="UPA00219"/>
<keyword evidence="4" id="KW-0573">Peptidoglycan synthesis</keyword>
<dbReference type="InterPro" id="IPR005490">
    <property type="entry name" value="LD_TPept_cat_dom"/>
</dbReference>
<evidence type="ECO:0000256" key="3">
    <source>
        <dbReference type="ARBA" id="ARBA00022960"/>
    </source>
</evidence>